<dbReference type="GeneID" id="70185502"/>
<feature type="domain" description="Chromo" evidence="5">
    <location>
        <begin position="205"/>
        <end position="258"/>
    </location>
</feature>
<accession>A0A9P8XQK5</accession>
<feature type="compositionally biased region" description="Polar residues" evidence="4">
    <location>
        <begin position="79"/>
        <end position="95"/>
    </location>
</feature>
<comment type="caution">
    <text evidence="6">The sequence shown here is derived from an EMBL/GenBank/DDBJ whole genome shotgun (WGS) entry which is preliminary data.</text>
</comment>
<dbReference type="AlphaFoldDB" id="A0A9P8XQK5"/>
<dbReference type="Pfam" id="PF00385">
    <property type="entry name" value="Chromo"/>
    <property type="match status" value="2"/>
</dbReference>
<dbReference type="SUPFAM" id="SSF54160">
    <property type="entry name" value="Chromo domain-like"/>
    <property type="match status" value="2"/>
</dbReference>
<feature type="region of interest" description="Disordered" evidence="4">
    <location>
        <begin position="1"/>
        <end position="131"/>
    </location>
</feature>
<dbReference type="InterPro" id="IPR016197">
    <property type="entry name" value="Chromo-like_dom_sf"/>
</dbReference>
<protein>
    <recommendedName>
        <fullName evidence="5">Chromo domain-containing protein</fullName>
    </recommendedName>
</protein>
<evidence type="ECO:0000256" key="3">
    <source>
        <dbReference type="ARBA" id="ARBA00023242"/>
    </source>
</evidence>
<feature type="compositionally biased region" description="Low complexity" evidence="4">
    <location>
        <begin position="121"/>
        <end position="131"/>
    </location>
</feature>
<evidence type="ECO:0000259" key="5">
    <source>
        <dbReference type="PROSITE" id="PS50013"/>
    </source>
</evidence>
<feature type="domain" description="Chromo" evidence="5">
    <location>
        <begin position="137"/>
        <end position="188"/>
    </location>
</feature>
<organism evidence="6 7">
    <name type="scientific">Microdochium trichocladiopsis</name>
    <dbReference type="NCBI Taxonomy" id="1682393"/>
    <lineage>
        <taxon>Eukaryota</taxon>
        <taxon>Fungi</taxon>
        <taxon>Dikarya</taxon>
        <taxon>Ascomycota</taxon>
        <taxon>Pezizomycotina</taxon>
        <taxon>Sordariomycetes</taxon>
        <taxon>Xylariomycetidae</taxon>
        <taxon>Xylariales</taxon>
        <taxon>Microdochiaceae</taxon>
        <taxon>Microdochium</taxon>
    </lineage>
</organism>
<dbReference type="InterPro" id="IPR051219">
    <property type="entry name" value="Heterochromatin_chromo-domain"/>
</dbReference>
<feature type="compositionally biased region" description="Polar residues" evidence="4">
    <location>
        <begin position="44"/>
        <end position="63"/>
    </location>
</feature>
<comment type="subcellular location">
    <subcellularLocation>
        <location evidence="1">Nucleus</location>
    </subcellularLocation>
</comment>
<proteinExistence type="predicted"/>
<dbReference type="CDD" id="cd00024">
    <property type="entry name" value="CD_CSD"/>
    <property type="match status" value="2"/>
</dbReference>
<dbReference type="PROSITE" id="PS50013">
    <property type="entry name" value="CHROMO_2"/>
    <property type="match status" value="2"/>
</dbReference>
<reference evidence="6" key="1">
    <citation type="journal article" date="2021" name="Nat. Commun.">
        <title>Genetic determinants of endophytism in the Arabidopsis root mycobiome.</title>
        <authorList>
            <person name="Mesny F."/>
            <person name="Miyauchi S."/>
            <person name="Thiergart T."/>
            <person name="Pickel B."/>
            <person name="Atanasova L."/>
            <person name="Karlsson M."/>
            <person name="Huettel B."/>
            <person name="Barry K.W."/>
            <person name="Haridas S."/>
            <person name="Chen C."/>
            <person name="Bauer D."/>
            <person name="Andreopoulos W."/>
            <person name="Pangilinan J."/>
            <person name="LaButti K."/>
            <person name="Riley R."/>
            <person name="Lipzen A."/>
            <person name="Clum A."/>
            <person name="Drula E."/>
            <person name="Henrissat B."/>
            <person name="Kohler A."/>
            <person name="Grigoriev I.V."/>
            <person name="Martin F.M."/>
            <person name="Hacquard S."/>
        </authorList>
    </citation>
    <scope>NUCLEOTIDE SEQUENCE</scope>
    <source>
        <strain evidence="6">MPI-CAGE-CH-0230</strain>
    </source>
</reference>
<dbReference type="SMART" id="SM00298">
    <property type="entry name" value="CHROMO"/>
    <property type="match status" value="2"/>
</dbReference>
<dbReference type="Proteomes" id="UP000756346">
    <property type="component" value="Unassembled WGS sequence"/>
</dbReference>
<feature type="compositionally biased region" description="Basic and acidic residues" evidence="4">
    <location>
        <begin position="1"/>
        <end position="10"/>
    </location>
</feature>
<dbReference type="Gene3D" id="2.40.50.40">
    <property type="match status" value="2"/>
</dbReference>
<gene>
    <name evidence="6" type="ORF">B0I36DRAFT_340585</name>
</gene>
<evidence type="ECO:0000313" key="7">
    <source>
        <dbReference type="Proteomes" id="UP000756346"/>
    </source>
</evidence>
<dbReference type="RefSeq" id="XP_046004536.1">
    <property type="nucleotide sequence ID" value="XM_046155956.1"/>
</dbReference>
<dbReference type="InterPro" id="IPR000953">
    <property type="entry name" value="Chromo/chromo_shadow_dom"/>
</dbReference>
<evidence type="ECO:0000313" key="6">
    <source>
        <dbReference type="EMBL" id="KAH7012160.1"/>
    </source>
</evidence>
<dbReference type="PANTHER" id="PTHR22812">
    <property type="entry name" value="CHROMOBOX PROTEIN"/>
    <property type="match status" value="1"/>
</dbReference>
<dbReference type="GO" id="GO:0005634">
    <property type="term" value="C:nucleus"/>
    <property type="evidence" value="ECO:0007669"/>
    <property type="project" value="UniProtKB-SubCell"/>
</dbReference>
<keyword evidence="3" id="KW-0539">Nucleus</keyword>
<comment type="subunit">
    <text evidence="2">Component of the NuA4 histone acetyltransferase complex.</text>
</comment>
<keyword evidence="7" id="KW-1185">Reference proteome</keyword>
<name>A0A9P8XQK5_9PEZI</name>
<dbReference type="InterPro" id="IPR023780">
    <property type="entry name" value="Chromo_domain"/>
</dbReference>
<dbReference type="OrthoDB" id="433924at2759"/>
<dbReference type="GO" id="GO:0006338">
    <property type="term" value="P:chromatin remodeling"/>
    <property type="evidence" value="ECO:0007669"/>
    <property type="project" value="UniProtKB-ARBA"/>
</dbReference>
<sequence length="276" mass="30271">MAKATRDRGLKCTSTDCASGELPGQDRQRRRSSRFRTKTDGEEFSSQVPRATQSNSIGPSTKKPSSDVPEGTPLDSNDAPLNTEANRSEGGSSKQPGAVEAPMDSFDAPTASALPEKATPQAQEGAKAEAGGEAEIAEVQALLDHRMLEDDSVDLRVHWAGEPAEQATWEPEQEIQDGASELLYSYWKNAGGRTETLFQTMTEVYHVFRILNHKKKDRGGFVLKVQWVGYPATKGNTSWEGEAKLQKIAPDLLKEYWDSVGGRSKFLAQRGRTKTK</sequence>
<evidence type="ECO:0000256" key="2">
    <source>
        <dbReference type="ARBA" id="ARBA00011353"/>
    </source>
</evidence>
<evidence type="ECO:0000256" key="1">
    <source>
        <dbReference type="ARBA" id="ARBA00004123"/>
    </source>
</evidence>
<dbReference type="EMBL" id="JAGTJQ010000015">
    <property type="protein sequence ID" value="KAH7012160.1"/>
    <property type="molecule type" value="Genomic_DNA"/>
</dbReference>
<evidence type="ECO:0000256" key="4">
    <source>
        <dbReference type="SAM" id="MobiDB-lite"/>
    </source>
</evidence>